<dbReference type="Proteomes" id="UP000612585">
    <property type="component" value="Unassembled WGS sequence"/>
</dbReference>
<name>A0A8J4E7B9_9ACTN</name>
<proteinExistence type="predicted"/>
<dbReference type="RefSeq" id="WP_204011835.1">
    <property type="nucleotide sequence ID" value="NZ_BOPG01000106.1"/>
</dbReference>
<dbReference type="AlphaFoldDB" id="A0A8J4E7B9"/>
<evidence type="ECO:0000313" key="2">
    <source>
        <dbReference type="Proteomes" id="UP000612585"/>
    </source>
</evidence>
<gene>
    <name evidence="1" type="ORF">Vau01_115490</name>
</gene>
<sequence length="279" mass="27749">MNGTDYPHLRDALDDRFSALTDAELDSVFESAFGEGVTPAEYEEFFSGLGKAFSNIGGDIGRFAQQAAPVVASAAQGAMQGAAAGSRLGPYGALFGALAGGTGSALKSHGTGAARDVGNVITGVVGTAGALTGGGGTGPGLAGLLGGGGAGRAPATSQLLGLLARPETAQALAALVGGRNPAVPAGPSGVPVPANAFAGLLSALARESEAEALSWGDAVAVPAYLVGPRGDLVADPADPDQCSGRLLQLLGPPTREQDEAYDEAYDEYEEYDEFVARGR</sequence>
<keyword evidence="2" id="KW-1185">Reference proteome</keyword>
<dbReference type="EMBL" id="BOPG01000106">
    <property type="protein sequence ID" value="GIJ64033.1"/>
    <property type="molecule type" value="Genomic_DNA"/>
</dbReference>
<evidence type="ECO:0000313" key="1">
    <source>
        <dbReference type="EMBL" id="GIJ64033.1"/>
    </source>
</evidence>
<organism evidence="1 2">
    <name type="scientific">Virgisporangium aurantiacum</name>
    <dbReference type="NCBI Taxonomy" id="175570"/>
    <lineage>
        <taxon>Bacteria</taxon>
        <taxon>Bacillati</taxon>
        <taxon>Actinomycetota</taxon>
        <taxon>Actinomycetes</taxon>
        <taxon>Micromonosporales</taxon>
        <taxon>Micromonosporaceae</taxon>
        <taxon>Virgisporangium</taxon>
    </lineage>
</organism>
<comment type="caution">
    <text evidence="1">The sequence shown here is derived from an EMBL/GenBank/DDBJ whole genome shotgun (WGS) entry which is preliminary data.</text>
</comment>
<reference evidence="1" key="1">
    <citation type="submission" date="2021-01" db="EMBL/GenBank/DDBJ databases">
        <title>Whole genome shotgun sequence of Virgisporangium aurantiacum NBRC 16421.</title>
        <authorList>
            <person name="Komaki H."/>
            <person name="Tamura T."/>
        </authorList>
    </citation>
    <scope>NUCLEOTIDE SEQUENCE</scope>
    <source>
        <strain evidence="1">NBRC 16421</strain>
    </source>
</reference>
<accession>A0A8J4E7B9</accession>
<protein>
    <submittedName>
        <fullName evidence="1">Uncharacterized protein</fullName>
    </submittedName>
</protein>